<dbReference type="Proteomes" id="UP000299102">
    <property type="component" value="Unassembled WGS sequence"/>
</dbReference>
<organism evidence="2 3">
    <name type="scientific">Eumeta variegata</name>
    <name type="common">Bagworm moth</name>
    <name type="synonym">Eumeta japonica</name>
    <dbReference type="NCBI Taxonomy" id="151549"/>
    <lineage>
        <taxon>Eukaryota</taxon>
        <taxon>Metazoa</taxon>
        <taxon>Ecdysozoa</taxon>
        <taxon>Arthropoda</taxon>
        <taxon>Hexapoda</taxon>
        <taxon>Insecta</taxon>
        <taxon>Pterygota</taxon>
        <taxon>Neoptera</taxon>
        <taxon>Endopterygota</taxon>
        <taxon>Lepidoptera</taxon>
        <taxon>Glossata</taxon>
        <taxon>Ditrysia</taxon>
        <taxon>Tineoidea</taxon>
        <taxon>Psychidae</taxon>
        <taxon>Oiketicinae</taxon>
        <taxon>Eumeta</taxon>
    </lineage>
</organism>
<comment type="caution">
    <text evidence="2">The sequence shown here is derived from an EMBL/GenBank/DDBJ whole genome shotgun (WGS) entry which is preliminary data.</text>
</comment>
<protein>
    <submittedName>
        <fullName evidence="2">Uncharacterized protein</fullName>
    </submittedName>
</protein>
<feature type="region of interest" description="Disordered" evidence="1">
    <location>
        <begin position="63"/>
        <end position="95"/>
    </location>
</feature>
<feature type="compositionally biased region" description="Basic and acidic residues" evidence="1">
    <location>
        <begin position="63"/>
        <end position="80"/>
    </location>
</feature>
<name>A0A4C1XJC9_EUMVA</name>
<dbReference type="AlphaFoldDB" id="A0A4C1XJC9"/>
<accession>A0A4C1XJC9</accession>
<keyword evidence="3" id="KW-1185">Reference proteome</keyword>
<reference evidence="2 3" key="1">
    <citation type="journal article" date="2019" name="Commun. Biol.">
        <title>The bagworm genome reveals a unique fibroin gene that provides high tensile strength.</title>
        <authorList>
            <person name="Kono N."/>
            <person name="Nakamura H."/>
            <person name="Ohtoshi R."/>
            <person name="Tomita M."/>
            <person name="Numata K."/>
            <person name="Arakawa K."/>
        </authorList>
    </citation>
    <scope>NUCLEOTIDE SEQUENCE [LARGE SCALE GENOMIC DNA]</scope>
</reference>
<sequence>MRCEVTVSVVEFRPVEGAPSLLHYFTIFLHQLPPSSISPLLSTSDILFLAKRPSTYWRPFRNLREEQEERGKKTLAERTTGKRGKEKQNENEKEKSGLTVNIFYPVITFLWNDLKEIGSASRVECALQSNESGTGITIEDDKGI</sequence>
<evidence type="ECO:0000313" key="2">
    <source>
        <dbReference type="EMBL" id="GBP63102.1"/>
    </source>
</evidence>
<evidence type="ECO:0000256" key="1">
    <source>
        <dbReference type="SAM" id="MobiDB-lite"/>
    </source>
</evidence>
<feature type="compositionally biased region" description="Basic and acidic residues" evidence="1">
    <location>
        <begin position="86"/>
        <end position="95"/>
    </location>
</feature>
<gene>
    <name evidence="2" type="ORF">EVAR_98090_1</name>
</gene>
<dbReference type="EMBL" id="BGZK01000859">
    <property type="protein sequence ID" value="GBP63102.1"/>
    <property type="molecule type" value="Genomic_DNA"/>
</dbReference>
<proteinExistence type="predicted"/>
<evidence type="ECO:0000313" key="3">
    <source>
        <dbReference type="Proteomes" id="UP000299102"/>
    </source>
</evidence>